<accession>A0ACC0MXL4</accession>
<reference evidence="1" key="1">
    <citation type="submission" date="2022-02" db="EMBL/GenBank/DDBJ databases">
        <title>Plant Genome Project.</title>
        <authorList>
            <person name="Zhang R.-G."/>
        </authorList>
    </citation>
    <scope>NUCLEOTIDE SEQUENCE</scope>
    <source>
        <strain evidence="1">AT1</strain>
    </source>
</reference>
<comment type="caution">
    <text evidence="1">The sequence shown here is derived from an EMBL/GenBank/DDBJ whole genome shotgun (WGS) entry which is preliminary data.</text>
</comment>
<organism evidence="1 2">
    <name type="scientific">Rhododendron molle</name>
    <name type="common">Chinese azalea</name>
    <name type="synonym">Azalea mollis</name>
    <dbReference type="NCBI Taxonomy" id="49168"/>
    <lineage>
        <taxon>Eukaryota</taxon>
        <taxon>Viridiplantae</taxon>
        <taxon>Streptophyta</taxon>
        <taxon>Embryophyta</taxon>
        <taxon>Tracheophyta</taxon>
        <taxon>Spermatophyta</taxon>
        <taxon>Magnoliopsida</taxon>
        <taxon>eudicotyledons</taxon>
        <taxon>Gunneridae</taxon>
        <taxon>Pentapetalae</taxon>
        <taxon>asterids</taxon>
        <taxon>Ericales</taxon>
        <taxon>Ericaceae</taxon>
        <taxon>Ericoideae</taxon>
        <taxon>Rhodoreae</taxon>
        <taxon>Rhododendron</taxon>
    </lineage>
</organism>
<gene>
    <name evidence="1" type="ORF">RHMOL_Rhmol07G0025100</name>
</gene>
<name>A0ACC0MXL4_RHOML</name>
<evidence type="ECO:0000313" key="1">
    <source>
        <dbReference type="EMBL" id="KAI8545232.1"/>
    </source>
</evidence>
<sequence length="462" mass="52661">MEAYKTWVRRNKDYVHSLESLANGMTWLLPERFSESEIVPEAGLMVLLFVQNSAAVTAILGMLTAVNEHIISTTPTQIHTVAEPPSFPYSLCITLLKDLETLVEVAAQHFFGEDKKWNFIAATEATKALVRLALFRNSGYKMLLHGGEIPNVEKSSEALDPQHRFGHLGKPKAHQGPGNLNNDHEKNPWNLEGRALSALSRFGEKAKMVSEPTWLQRVQHQHAIMEPPLTVVQRPTLSSILAEKGLHGALFVMGEVMFITRPLIYVLLIRKYGIRSWFPWCISLAIDVTGMGILSSVTMSRYGRKDQQLRLSDQEKDELRRRKLLWALYLMRDPFFDKYTRKKLESTERLLEPVPIIGILTVNSDFDLFVYLLSLNLQQKLWSSSQELKHGTLTCPARDSEIRYSPFQVKYFPAVKALSGFIIIEEKGHGAPKAKSCRMLELLLKLDRLHFRRASFFLPLHA</sequence>
<evidence type="ECO:0000313" key="2">
    <source>
        <dbReference type="Proteomes" id="UP001062846"/>
    </source>
</evidence>
<dbReference type="Proteomes" id="UP001062846">
    <property type="component" value="Chromosome 7"/>
</dbReference>
<protein>
    <submittedName>
        <fullName evidence="1">Uncharacterized protein</fullName>
    </submittedName>
</protein>
<keyword evidence="2" id="KW-1185">Reference proteome</keyword>
<proteinExistence type="predicted"/>
<dbReference type="EMBL" id="CM046394">
    <property type="protein sequence ID" value="KAI8545232.1"/>
    <property type="molecule type" value="Genomic_DNA"/>
</dbReference>